<organism evidence="1 2">
    <name type="scientific">Holothuria leucospilota</name>
    <name type="common">Black long sea cucumber</name>
    <name type="synonym">Mertensiothuria leucospilota</name>
    <dbReference type="NCBI Taxonomy" id="206669"/>
    <lineage>
        <taxon>Eukaryota</taxon>
        <taxon>Metazoa</taxon>
        <taxon>Echinodermata</taxon>
        <taxon>Eleutherozoa</taxon>
        <taxon>Echinozoa</taxon>
        <taxon>Holothuroidea</taxon>
        <taxon>Aspidochirotacea</taxon>
        <taxon>Aspidochirotida</taxon>
        <taxon>Holothuriidae</taxon>
        <taxon>Holothuria</taxon>
    </lineage>
</organism>
<name>A0A9Q1BNE4_HOLLE</name>
<dbReference type="AlphaFoldDB" id="A0A9Q1BNE4"/>
<evidence type="ECO:0000313" key="1">
    <source>
        <dbReference type="EMBL" id="KAJ8029830.1"/>
    </source>
</evidence>
<dbReference type="EMBL" id="JAIZAY010000014">
    <property type="protein sequence ID" value="KAJ8029830.1"/>
    <property type="molecule type" value="Genomic_DNA"/>
</dbReference>
<keyword evidence="2" id="KW-1185">Reference proteome</keyword>
<dbReference type="OrthoDB" id="5988714at2759"/>
<protein>
    <submittedName>
        <fullName evidence="1">Uncharacterized protein</fullName>
    </submittedName>
</protein>
<dbReference type="Proteomes" id="UP001152320">
    <property type="component" value="Chromosome 14"/>
</dbReference>
<reference evidence="1" key="1">
    <citation type="submission" date="2021-10" db="EMBL/GenBank/DDBJ databases">
        <title>Tropical sea cucumber genome reveals ecological adaptation and Cuvierian tubules defense mechanism.</title>
        <authorList>
            <person name="Chen T."/>
        </authorList>
    </citation>
    <scope>NUCLEOTIDE SEQUENCE</scope>
    <source>
        <strain evidence="1">Nanhai2018</strain>
        <tissue evidence="1">Muscle</tissue>
    </source>
</reference>
<accession>A0A9Q1BNE4</accession>
<comment type="caution">
    <text evidence="1">The sequence shown here is derived from an EMBL/GenBank/DDBJ whole genome shotgun (WGS) entry which is preliminary data.</text>
</comment>
<sequence>MNDTKTDDIVLGSTQQLTKLNSHSIVVDSETIPRASSIKYLGVWLDSCLKFEKHIC</sequence>
<evidence type="ECO:0000313" key="2">
    <source>
        <dbReference type="Proteomes" id="UP001152320"/>
    </source>
</evidence>
<proteinExistence type="predicted"/>
<gene>
    <name evidence="1" type="ORF">HOLleu_29327</name>
</gene>